<comment type="caution">
    <text evidence="1">The sequence shown here is derived from an EMBL/GenBank/DDBJ whole genome shotgun (WGS) entry which is preliminary data.</text>
</comment>
<accession>A0A2W5F0G0</accession>
<dbReference type="InterPro" id="IPR019546">
    <property type="entry name" value="TAT_signal_bac_arc"/>
</dbReference>
<gene>
    <name evidence="1" type="ORF">DI598_07255</name>
</gene>
<dbReference type="Proteomes" id="UP000249645">
    <property type="component" value="Unassembled WGS sequence"/>
</dbReference>
<reference evidence="1 2" key="1">
    <citation type="submission" date="2017-11" db="EMBL/GenBank/DDBJ databases">
        <title>Infants hospitalized years apart are colonized by the same room-sourced microbial strains.</title>
        <authorList>
            <person name="Brooks B."/>
            <person name="Olm M.R."/>
            <person name="Firek B.A."/>
            <person name="Baker R."/>
            <person name="Thomas B.C."/>
            <person name="Morowitz M.J."/>
            <person name="Banfield J.F."/>
        </authorList>
    </citation>
    <scope>NUCLEOTIDE SEQUENCE [LARGE SCALE GENOMIC DNA]</scope>
    <source>
        <strain evidence="1">S2_009_000_R2_76</strain>
    </source>
</reference>
<dbReference type="PROSITE" id="PS51318">
    <property type="entry name" value="TAT"/>
    <property type="match status" value="1"/>
</dbReference>
<sequence>MNKQTRRNFLKNAGLISGGIGMSNALPAAIKKAFAINPDKGTTFEDAEHIVLLMQENRSFDHC</sequence>
<dbReference type="InterPro" id="IPR017850">
    <property type="entry name" value="Alkaline_phosphatase_core_sf"/>
</dbReference>
<evidence type="ECO:0008006" key="3">
    <source>
        <dbReference type="Google" id="ProtNLM"/>
    </source>
</evidence>
<protein>
    <recommendedName>
        <fullName evidence="3">Phospholipase C</fullName>
    </recommendedName>
</protein>
<evidence type="ECO:0000313" key="1">
    <source>
        <dbReference type="EMBL" id="PZP49695.1"/>
    </source>
</evidence>
<dbReference type="InterPro" id="IPR006311">
    <property type="entry name" value="TAT_signal"/>
</dbReference>
<dbReference type="AlphaFoldDB" id="A0A2W5F0G0"/>
<dbReference type="NCBIfam" id="TIGR01409">
    <property type="entry name" value="TAT_signal_seq"/>
    <property type="match status" value="1"/>
</dbReference>
<feature type="non-terminal residue" evidence="1">
    <location>
        <position position="63"/>
    </location>
</feature>
<dbReference type="EMBL" id="QFOI01000099">
    <property type="protein sequence ID" value="PZP49695.1"/>
    <property type="molecule type" value="Genomic_DNA"/>
</dbReference>
<name>A0A2W5F0G0_9SPHI</name>
<organism evidence="1 2">
    <name type="scientific">Pseudopedobacter saltans</name>
    <dbReference type="NCBI Taxonomy" id="151895"/>
    <lineage>
        <taxon>Bacteria</taxon>
        <taxon>Pseudomonadati</taxon>
        <taxon>Bacteroidota</taxon>
        <taxon>Sphingobacteriia</taxon>
        <taxon>Sphingobacteriales</taxon>
        <taxon>Sphingobacteriaceae</taxon>
        <taxon>Pseudopedobacter</taxon>
    </lineage>
</organism>
<proteinExistence type="predicted"/>
<evidence type="ECO:0000313" key="2">
    <source>
        <dbReference type="Proteomes" id="UP000249645"/>
    </source>
</evidence>
<dbReference type="Gene3D" id="3.40.720.10">
    <property type="entry name" value="Alkaline Phosphatase, subunit A"/>
    <property type="match status" value="1"/>
</dbReference>